<reference evidence="17 18" key="1">
    <citation type="submission" date="2016-10" db="EMBL/GenBank/DDBJ databases">
        <authorList>
            <person name="de Groot N.N."/>
        </authorList>
    </citation>
    <scope>NUCLEOTIDE SEQUENCE [LARGE SCALE GENOMIC DNA]</scope>
    <source>
        <strain evidence="17 18">743A</strain>
    </source>
</reference>
<dbReference type="PROSITE" id="PS50885">
    <property type="entry name" value="HAMP"/>
    <property type="match status" value="1"/>
</dbReference>
<dbReference type="EC" id="2.7.13.3" evidence="3"/>
<evidence type="ECO:0000256" key="5">
    <source>
        <dbReference type="ARBA" id="ARBA00022553"/>
    </source>
</evidence>
<comment type="subcellular location">
    <subcellularLocation>
        <location evidence="2">Cell membrane</location>
        <topology evidence="2">Multi-pass membrane protein</topology>
    </subcellularLocation>
</comment>
<keyword evidence="10" id="KW-0067">ATP-binding</keyword>
<dbReference type="SMART" id="SM00387">
    <property type="entry name" value="HATPase_c"/>
    <property type="match status" value="1"/>
</dbReference>
<dbReference type="InterPro" id="IPR050398">
    <property type="entry name" value="HssS/ArlS-like"/>
</dbReference>
<dbReference type="Gene3D" id="3.30.565.10">
    <property type="entry name" value="Histidine kinase-like ATPase, C-terminal domain"/>
    <property type="match status" value="1"/>
</dbReference>
<dbReference type="InterPro" id="IPR005467">
    <property type="entry name" value="His_kinase_dom"/>
</dbReference>
<evidence type="ECO:0000313" key="18">
    <source>
        <dbReference type="Proteomes" id="UP000199659"/>
    </source>
</evidence>
<dbReference type="SUPFAM" id="SSF158472">
    <property type="entry name" value="HAMP domain-like"/>
    <property type="match status" value="1"/>
</dbReference>
<dbReference type="Gene3D" id="1.10.287.130">
    <property type="match status" value="1"/>
</dbReference>
<keyword evidence="6" id="KW-0808">Transferase</keyword>
<dbReference type="CDD" id="cd00075">
    <property type="entry name" value="HATPase"/>
    <property type="match status" value="1"/>
</dbReference>
<keyword evidence="11 14" id="KW-1133">Transmembrane helix</keyword>
<evidence type="ECO:0000259" key="16">
    <source>
        <dbReference type="PROSITE" id="PS50885"/>
    </source>
</evidence>
<dbReference type="Proteomes" id="UP000199659">
    <property type="component" value="Unassembled WGS sequence"/>
</dbReference>
<evidence type="ECO:0000256" key="4">
    <source>
        <dbReference type="ARBA" id="ARBA00022475"/>
    </source>
</evidence>
<dbReference type="Pfam" id="PF00672">
    <property type="entry name" value="HAMP"/>
    <property type="match status" value="1"/>
</dbReference>
<organism evidence="17 18">
    <name type="scientific">Anaeromicropila populeti</name>
    <dbReference type="NCBI Taxonomy" id="37658"/>
    <lineage>
        <taxon>Bacteria</taxon>
        <taxon>Bacillati</taxon>
        <taxon>Bacillota</taxon>
        <taxon>Clostridia</taxon>
        <taxon>Lachnospirales</taxon>
        <taxon>Lachnospiraceae</taxon>
        <taxon>Anaeromicropila</taxon>
    </lineage>
</organism>
<feature type="domain" description="HAMP" evidence="16">
    <location>
        <begin position="187"/>
        <end position="239"/>
    </location>
</feature>
<keyword evidence="7 14" id="KW-0812">Transmembrane</keyword>
<dbReference type="InterPro" id="IPR036097">
    <property type="entry name" value="HisK_dim/P_sf"/>
</dbReference>
<dbReference type="SMART" id="SM00388">
    <property type="entry name" value="HisKA"/>
    <property type="match status" value="1"/>
</dbReference>
<dbReference type="STRING" id="37658.SAMN05661086_00602"/>
<dbReference type="SMART" id="SM00304">
    <property type="entry name" value="HAMP"/>
    <property type="match status" value="1"/>
</dbReference>
<proteinExistence type="predicted"/>
<evidence type="ECO:0000256" key="13">
    <source>
        <dbReference type="ARBA" id="ARBA00023136"/>
    </source>
</evidence>
<dbReference type="GO" id="GO:0005886">
    <property type="term" value="C:plasma membrane"/>
    <property type="evidence" value="ECO:0007669"/>
    <property type="project" value="UniProtKB-SubCell"/>
</dbReference>
<dbReference type="SUPFAM" id="SSF55874">
    <property type="entry name" value="ATPase domain of HSP90 chaperone/DNA topoisomerase II/histidine kinase"/>
    <property type="match status" value="1"/>
</dbReference>
<keyword evidence="12" id="KW-0902">Two-component regulatory system</keyword>
<dbReference type="Pfam" id="PF00512">
    <property type="entry name" value="HisKA"/>
    <property type="match status" value="1"/>
</dbReference>
<evidence type="ECO:0000256" key="11">
    <source>
        <dbReference type="ARBA" id="ARBA00022989"/>
    </source>
</evidence>
<dbReference type="Pfam" id="PF02518">
    <property type="entry name" value="HATPase_c"/>
    <property type="match status" value="1"/>
</dbReference>
<dbReference type="AlphaFoldDB" id="A0A1I6IA00"/>
<comment type="catalytic activity">
    <reaction evidence="1">
        <text>ATP + protein L-histidine = ADP + protein N-phospho-L-histidine.</text>
        <dbReference type="EC" id="2.7.13.3"/>
    </reaction>
</comment>
<evidence type="ECO:0000313" key="17">
    <source>
        <dbReference type="EMBL" id="SFR63582.1"/>
    </source>
</evidence>
<dbReference type="InterPro" id="IPR003594">
    <property type="entry name" value="HATPase_dom"/>
</dbReference>
<dbReference type="RefSeq" id="WP_092559219.1">
    <property type="nucleotide sequence ID" value="NZ_FOYZ01000002.1"/>
</dbReference>
<accession>A0A1I6IA00</accession>
<name>A0A1I6IA00_9FIRM</name>
<evidence type="ECO:0000256" key="12">
    <source>
        <dbReference type="ARBA" id="ARBA00023012"/>
    </source>
</evidence>
<sequence>MKFWQKTFLILLLIFMICLNCGILCIAHISYSSQLKNESEKAVEGQYFVSGSIKKDFQSLEERELFSEDSIRSVFNNYSKYYKKSSVYLILIKEKQILYSSTSEELRVKIENEIKYKDAGIKIYNQKGNKGILVMGSLGSPYEEYSLIYIHALTEMQREWRVLGAFFGVASFCIGLVLTLALIYTLKNLTKPLETLAEAADIIAQGNYQERVKVSGNDEVATLAANFNNMASSIDEKIMSLKESDEQKQLFINNLAHELRTPLTTISGYAELIKLTQMNEENRLMALDYIITETKRLEKMSRILLDLIQLRKDEIEMCENSTEELAEKLRLTFSLKFKQKSISFLEKIEIDKIYGNGPLLESLLYNIVENSLRACTKSGKIILIIKKMEDNKTCICVSDNGIGMEEKELDKITEPFYRIDKARSRNSGGIGLGLSLVKQIVECHKGNMFYKSKLGEGTTITIIY</sequence>
<dbReference type="GO" id="GO:0005524">
    <property type="term" value="F:ATP binding"/>
    <property type="evidence" value="ECO:0007669"/>
    <property type="project" value="UniProtKB-KW"/>
</dbReference>
<evidence type="ECO:0000256" key="2">
    <source>
        <dbReference type="ARBA" id="ARBA00004651"/>
    </source>
</evidence>
<protein>
    <recommendedName>
        <fullName evidence="3">histidine kinase</fullName>
        <ecNumber evidence="3">2.7.13.3</ecNumber>
    </recommendedName>
</protein>
<dbReference type="OrthoDB" id="9786919at2"/>
<dbReference type="InterPro" id="IPR036890">
    <property type="entry name" value="HATPase_C_sf"/>
</dbReference>
<keyword evidence="4" id="KW-1003">Cell membrane</keyword>
<dbReference type="SUPFAM" id="SSF47384">
    <property type="entry name" value="Homodimeric domain of signal transducing histidine kinase"/>
    <property type="match status" value="1"/>
</dbReference>
<dbReference type="InterPro" id="IPR004358">
    <property type="entry name" value="Sig_transdc_His_kin-like_C"/>
</dbReference>
<dbReference type="PRINTS" id="PR00344">
    <property type="entry name" value="BCTRLSENSOR"/>
</dbReference>
<evidence type="ECO:0000256" key="7">
    <source>
        <dbReference type="ARBA" id="ARBA00022692"/>
    </source>
</evidence>
<evidence type="ECO:0000256" key="9">
    <source>
        <dbReference type="ARBA" id="ARBA00022777"/>
    </source>
</evidence>
<keyword evidence="5" id="KW-0597">Phosphoprotein</keyword>
<keyword evidence="8" id="KW-0547">Nucleotide-binding</keyword>
<dbReference type="InterPro" id="IPR003660">
    <property type="entry name" value="HAMP_dom"/>
</dbReference>
<keyword evidence="18" id="KW-1185">Reference proteome</keyword>
<evidence type="ECO:0000256" key="3">
    <source>
        <dbReference type="ARBA" id="ARBA00012438"/>
    </source>
</evidence>
<dbReference type="CDD" id="cd06225">
    <property type="entry name" value="HAMP"/>
    <property type="match status" value="1"/>
</dbReference>
<dbReference type="PANTHER" id="PTHR45528">
    <property type="entry name" value="SENSOR HISTIDINE KINASE CPXA"/>
    <property type="match status" value="1"/>
</dbReference>
<feature type="domain" description="Histidine kinase" evidence="15">
    <location>
        <begin position="254"/>
        <end position="464"/>
    </location>
</feature>
<evidence type="ECO:0000256" key="1">
    <source>
        <dbReference type="ARBA" id="ARBA00000085"/>
    </source>
</evidence>
<evidence type="ECO:0000259" key="15">
    <source>
        <dbReference type="PROSITE" id="PS50109"/>
    </source>
</evidence>
<dbReference type="EMBL" id="FOYZ01000002">
    <property type="protein sequence ID" value="SFR63582.1"/>
    <property type="molecule type" value="Genomic_DNA"/>
</dbReference>
<dbReference type="CDD" id="cd00082">
    <property type="entry name" value="HisKA"/>
    <property type="match status" value="1"/>
</dbReference>
<dbReference type="PANTHER" id="PTHR45528:SF1">
    <property type="entry name" value="SENSOR HISTIDINE KINASE CPXA"/>
    <property type="match status" value="1"/>
</dbReference>
<evidence type="ECO:0000256" key="14">
    <source>
        <dbReference type="SAM" id="Phobius"/>
    </source>
</evidence>
<dbReference type="Gene3D" id="6.10.340.10">
    <property type="match status" value="1"/>
</dbReference>
<evidence type="ECO:0000256" key="6">
    <source>
        <dbReference type="ARBA" id="ARBA00022679"/>
    </source>
</evidence>
<feature type="transmembrane region" description="Helical" evidence="14">
    <location>
        <begin position="162"/>
        <end position="186"/>
    </location>
</feature>
<dbReference type="GO" id="GO:0000155">
    <property type="term" value="F:phosphorelay sensor kinase activity"/>
    <property type="evidence" value="ECO:0007669"/>
    <property type="project" value="InterPro"/>
</dbReference>
<evidence type="ECO:0000256" key="8">
    <source>
        <dbReference type="ARBA" id="ARBA00022741"/>
    </source>
</evidence>
<dbReference type="InterPro" id="IPR003661">
    <property type="entry name" value="HisK_dim/P_dom"/>
</dbReference>
<keyword evidence="13 14" id="KW-0472">Membrane</keyword>
<keyword evidence="9 17" id="KW-0418">Kinase</keyword>
<dbReference type="PROSITE" id="PS50109">
    <property type="entry name" value="HIS_KIN"/>
    <property type="match status" value="1"/>
</dbReference>
<gene>
    <name evidence="17" type="ORF">SAMN05661086_00602</name>
</gene>
<evidence type="ECO:0000256" key="10">
    <source>
        <dbReference type="ARBA" id="ARBA00022840"/>
    </source>
</evidence>
<feature type="transmembrane region" description="Helical" evidence="14">
    <location>
        <begin position="6"/>
        <end position="31"/>
    </location>
</feature>